<dbReference type="EMBL" id="PDCK01000044">
    <property type="protein sequence ID" value="PRQ23021.1"/>
    <property type="molecule type" value="Genomic_DNA"/>
</dbReference>
<comment type="caution">
    <text evidence="1">The sequence shown here is derived from an EMBL/GenBank/DDBJ whole genome shotgun (WGS) entry which is preliminary data.</text>
</comment>
<dbReference type="Gramene" id="PRQ23021">
    <property type="protein sequence ID" value="PRQ23021"/>
    <property type="gene ID" value="RchiOBHm_Chr6g0256611"/>
</dbReference>
<sequence length="102" mass="11453">MMNQLIVYAYGVSLPFAFFPFMAQGHIIPAIHMAKIFVCRGLKVTVITTLLDAPFIHKKLKTPLPKSTFSILKFQVLKLDFQKLSELSLTHSPGKSKCKQSS</sequence>
<dbReference type="Proteomes" id="UP000238479">
    <property type="component" value="Chromosome 6"/>
</dbReference>
<name>A0A2P6PM66_ROSCH</name>
<protein>
    <submittedName>
        <fullName evidence="1">Putative UDP-glucuronosyl/UDP-glucosyltransferase</fullName>
    </submittedName>
</protein>
<evidence type="ECO:0000313" key="1">
    <source>
        <dbReference type="EMBL" id="PRQ23021.1"/>
    </source>
</evidence>
<accession>A0A2P6PM66</accession>
<dbReference type="SUPFAM" id="SSF53756">
    <property type="entry name" value="UDP-Glycosyltransferase/glycogen phosphorylase"/>
    <property type="match status" value="1"/>
</dbReference>
<dbReference type="STRING" id="74649.A0A2P6PM66"/>
<dbReference type="GO" id="GO:0016740">
    <property type="term" value="F:transferase activity"/>
    <property type="evidence" value="ECO:0007669"/>
    <property type="project" value="UniProtKB-KW"/>
</dbReference>
<keyword evidence="2" id="KW-1185">Reference proteome</keyword>
<reference evidence="1 2" key="1">
    <citation type="journal article" date="2018" name="Nat. Genet.">
        <title>The Rosa genome provides new insights in the design of modern roses.</title>
        <authorList>
            <person name="Bendahmane M."/>
        </authorList>
    </citation>
    <scope>NUCLEOTIDE SEQUENCE [LARGE SCALE GENOMIC DNA]</scope>
    <source>
        <strain evidence="2">cv. Old Blush</strain>
    </source>
</reference>
<evidence type="ECO:0000313" key="2">
    <source>
        <dbReference type="Proteomes" id="UP000238479"/>
    </source>
</evidence>
<dbReference type="AlphaFoldDB" id="A0A2P6PM66"/>
<proteinExistence type="predicted"/>
<keyword evidence="1" id="KW-0808">Transferase</keyword>
<gene>
    <name evidence="1" type="ORF">RchiOBHm_Chr6g0256611</name>
</gene>
<organism evidence="1 2">
    <name type="scientific">Rosa chinensis</name>
    <name type="common">China rose</name>
    <dbReference type="NCBI Taxonomy" id="74649"/>
    <lineage>
        <taxon>Eukaryota</taxon>
        <taxon>Viridiplantae</taxon>
        <taxon>Streptophyta</taxon>
        <taxon>Embryophyta</taxon>
        <taxon>Tracheophyta</taxon>
        <taxon>Spermatophyta</taxon>
        <taxon>Magnoliopsida</taxon>
        <taxon>eudicotyledons</taxon>
        <taxon>Gunneridae</taxon>
        <taxon>Pentapetalae</taxon>
        <taxon>rosids</taxon>
        <taxon>fabids</taxon>
        <taxon>Rosales</taxon>
        <taxon>Rosaceae</taxon>
        <taxon>Rosoideae</taxon>
        <taxon>Rosoideae incertae sedis</taxon>
        <taxon>Rosa</taxon>
    </lineage>
</organism>
<dbReference type="Gene3D" id="3.40.50.2000">
    <property type="entry name" value="Glycogen Phosphorylase B"/>
    <property type="match status" value="1"/>
</dbReference>